<dbReference type="AlphaFoldDB" id="A0A382YAA2"/>
<sequence>VVRPGDGGRRVESRHGASVDRPRGCRGHSLGPGSGSRRDRGGDV</sequence>
<evidence type="ECO:0000313" key="2">
    <source>
        <dbReference type="EMBL" id="SVD80213.1"/>
    </source>
</evidence>
<feature type="non-terminal residue" evidence="2">
    <location>
        <position position="44"/>
    </location>
</feature>
<protein>
    <submittedName>
        <fullName evidence="2">Uncharacterized protein</fullName>
    </submittedName>
</protein>
<proteinExistence type="predicted"/>
<organism evidence="2">
    <name type="scientific">marine metagenome</name>
    <dbReference type="NCBI Taxonomy" id="408172"/>
    <lineage>
        <taxon>unclassified sequences</taxon>
        <taxon>metagenomes</taxon>
        <taxon>ecological metagenomes</taxon>
    </lineage>
</organism>
<reference evidence="2" key="1">
    <citation type="submission" date="2018-05" db="EMBL/GenBank/DDBJ databases">
        <authorList>
            <person name="Lanie J.A."/>
            <person name="Ng W.-L."/>
            <person name="Kazmierczak K.M."/>
            <person name="Andrzejewski T.M."/>
            <person name="Davidsen T.M."/>
            <person name="Wayne K.J."/>
            <person name="Tettelin H."/>
            <person name="Glass J.I."/>
            <person name="Rusch D."/>
            <person name="Podicherti R."/>
            <person name="Tsui H.-C.T."/>
            <person name="Winkler M.E."/>
        </authorList>
    </citation>
    <scope>NUCLEOTIDE SEQUENCE</scope>
</reference>
<feature type="compositionally biased region" description="Basic and acidic residues" evidence="1">
    <location>
        <begin position="1"/>
        <end position="23"/>
    </location>
</feature>
<dbReference type="EMBL" id="UINC01174204">
    <property type="protein sequence ID" value="SVD80213.1"/>
    <property type="molecule type" value="Genomic_DNA"/>
</dbReference>
<gene>
    <name evidence="2" type="ORF">METZ01_LOCUS433067</name>
</gene>
<evidence type="ECO:0000256" key="1">
    <source>
        <dbReference type="SAM" id="MobiDB-lite"/>
    </source>
</evidence>
<feature type="region of interest" description="Disordered" evidence="1">
    <location>
        <begin position="1"/>
        <end position="44"/>
    </location>
</feature>
<name>A0A382YAA2_9ZZZZ</name>
<feature type="non-terminal residue" evidence="2">
    <location>
        <position position="1"/>
    </location>
</feature>
<accession>A0A382YAA2</accession>